<dbReference type="InterPro" id="IPR002909">
    <property type="entry name" value="IPT_dom"/>
</dbReference>
<dbReference type="PROSITE" id="PS50856">
    <property type="entry name" value="AMOP"/>
    <property type="match status" value="1"/>
</dbReference>
<accession>A0A1D1V8E0</accession>
<dbReference type="Pfam" id="PF23263">
    <property type="entry name" value="C8-3_MUC4"/>
    <property type="match status" value="1"/>
</dbReference>
<reference evidence="12 13" key="1">
    <citation type="journal article" date="2016" name="Nat. Commun.">
        <title>Extremotolerant tardigrade genome and improved radiotolerance of human cultured cells by tardigrade-unique protein.</title>
        <authorList>
            <person name="Hashimoto T."/>
            <person name="Horikawa D.D."/>
            <person name="Saito Y."/>
            <person name="Kuwahara H."/>
            <person name="Kozuka-Hata H."/>
            <person name="Shin-I T."/>
            <person name="Minakuchi Y."/>
            <person name="Ohishi K."/>
            <person name="Motoyama A."/>
            <person name="Aizu T."/>
            <person name="Enomoto A."/>
            <person name="Kondo K."/>
            <person name="Tanaka S."/>
            <person name="Hara Y."/>
            <person name="Koshikawa S."/>
            <person name="Sagara H."/>
            <person name="Miura T."/>
            <person name="Yokobori S."/>
            <person name="Miyagawa K."/>
            <person name="Suzuki Y."/>
            <person name="Kubo T."/>
            <person name="Oyama M."/>
            <person name="Kohara Y."/>
            <person name="Fujiyama A."/>
            <person name="Arakawa K."/>
            <person name="Katayama T."/>
            <person name="Toyoda A."/>
            <person name="Kunieda T."/>
        </authorList>
    </citation>
    <scope>NUCLEOTIDE SEQUENCE [LARGE SCALE GENOMIC DNA]</scope>
    <source>
        <strain evidence="12 13">YOKOZUNA-1</strain>
    </source>
</reference>
<dbReference type="PANTHER" id="PTHR13802:SF59">
    <property type="entry name" value="SUSHI DOMAIN-CONTAINING PROTEIN 2"/>
    <property type="match status" value="1"/>
</dbReference>
<feature type="domain" description="NIDO" evidence="10">
    <location>
        <begin position="1"/>
        <end position="117"/>
    </location>
</feature>
<sequence length="1037" mass="113772">MPGEQRFTSRWALVFTVYQTRMPVDFRWACPNPWTTYQTILTTDGVKSFAIFLYHEMGASNNFCDHAPAGGVNAGDGKRSLMLPMSSTGRYGNFSETLLADSNVGMPGTWMFRVDQENIPTTACTEDGSNLQIYPRFGSLLGGTKVSVSGICVSKESHPNVTCLIGETSVSANVTNDNEFFCVTPIGTLLGAARFAIARDGVNFQYETNFTYDYITTDVILHNEDQLNNGSATTFDISWDQSFLGPDENVTVQIVIWYTNPPLNCTDPMDFVPVWAIQDDPEMVVVSIATARNDDGRVQVPSSKVVSEALPPNSVPVSGFLRVVGTNDANSAAEQDGNLVSPSQMSAVKFLGQIWVNDMVSERAPQSFLQKVKARVTNAVKRGWESFKRAAPCLVQMTSAPAWEAMGEQIHQNVQQQGRSSARLAPLAARAAIKAGCKVYSKFAKYEGYANKLMEAVRCFTDSRGRSQNDLVIRRETAPCPATLAQALRDSGRYSTVRECRMGSTDPSNCIWNKGATHCVLTPMTTQGISSQCCYSSAGNLMDNSNPNLPGGQLQYLPFGIQQTESSPTRMIDFGNYKDSLFAKLYNGATLAATSICCVGAGDLNMCKDLLDHFKPKGSNGYVPPRPAVTSGDPHITTFDNCEYTFNGLGEYSVVSTSDIMHVQGRTKKTDDGRATVWQAVALKGYGRTTVHIQYNELSGLDLFVNNARVDLSEAASTLRYPDLIIQHTSNASAVQVVLNNGAAVEVKRLTKHLDLTIYLPDSAKGLARGLFGSWHGNGSKDLYSPADRVYRCDSSPEALFEFGNQWRVSKAQSLFTYRRGESYEQFNDLHYRPAFEPVPMNATVEQEAKELCGTSKQCFFDYVVTGDRELSADTAQAFHEFDQILLDTAPVVSCGFGRPGENAMIVTEDNSYLEGDIVKFRCTENSIKQSGEEAIICQSDGTWSGAALVCRALASCGPKDAGQNAVIVSQNNNFLEGDTLKFQCTGGTRRKSGQEEIECLSDGTWSGDALTCSACRLFAYLYIWVMLYFVVRRTYD</sequence>
<dbReference type="Pfam" id="PF01833">
    <property type="entry name" value="TIG"/>
    <property type="match status" value="1"/>
</dbReference>
<evidence type="ECO:0000313" key="13">
    <source>
        <dbReference type="Proteomes" id="UP000186922"/>
    </source>
</evidence>
<dbReference type="InterPro" id="IPR014756">
    <property type="entry name" value="Ig_E-set"/>
</dbReference>
<evidence type="ECO:0000256" key="2">
    <source>
        <dbReference type="ARBA" id="ARBA00022692"/>
    </source>
</evidence>
<dbReference type="SMART" id="SM00723">
    <property type="entry name" value="AMOP"/>
    <property type="match status" value="1"/>
</dbReference>
<evidence type="ECO:0008006" key="14">
    <source>
        <dbReference type="Google" id="ProtNLM"/>
    </source>
</evidence>
<evidence type="ECO:0000256" key="3">
    <source>
        <dbReference type="ARBA" id="ARBA00022989"/>
    </source>
</evidence>
<dbReference type="InterPro" id="IPR000436">
    <property type="entry name" value="Sushi_SCR_CCP_dom"/>
</dbReference>
<dbReference type="EMBL" id="BDGG01000004">
    <property type="protein sequence ID" value="GAU97170.1"/>
    <property type="molecule type" value="Genomic_DNA"/>
</dbReference>
<dbReference type="InterPro" id="IPR035976">
    <property type="entry name" value="Sushi/SCR/CCP_sf"/>
</dbReference>
<dbReference type="OrthoDB" id="6236007at2759"/>
<feature type="domain" description="Sushi" evidence="9">
    <location>
        <begin position="893"/>
        <end position="953"/>
    </location>
</feature>
<keyword evidence="13" id="KW-1185">Reference proteome</keyword>
<dbReference type="Pfam" id="PF00094">
    <property type="entry name" value="VWD"/>
    <property type="match status" value="1"/>
</dbReference>
<evidence type="ECO:0000259" key="8">
    <source>
        <dbReference type="PROSITE" id="PS50856"/>
    </source>
</evidence>
<feature type="domain" description="VWFD" evidence="11">
    <location>
        <begin position="626"/>
        <end position="815"/>
    </location>
</feature>
<dbReference type="STRING" id="947166.A0A1D1V8E0"/>
<gene>
    <name evidence="12" type="primary">RvY_08516-1</name>
    <name evidence="12" type="synonym">RvY_08516.1</name>
    <name evidence="12" type="ORF">RvY_08516</name>
</gene>
<dbReference type="SMART" id="SM00216">
    <property type="entry name" value="VWD"/>
    <property type="match status" value="1"/>
</dbReference>
<dbReference type="SUPFAM" id="SSF57535">
    <property type="entry name" value="Complement control module/SCR domain"/>
    <property type="match status" value="2"/>
</dbReference>
<dbReference type="PANTHER" id="PTHR13802">
    <property type="entry name" value="MUCIN 4-RELATED"/>
    <property type="match status" value="1"/>
</dbReference>
<keyword evidence="5 6" id="KW-1015">Disulfide bond</keyword>
<feature type="disulfide bond" evidence="6">
    <location>
        <begin position="957"/>
        <end position="1000"/>
    </location>
</feature>
<evidence type="ECO:0000256" key="1">
    <source>
        <dbReference type="ARBA" id="ARBA00004370"/>
    </source>
</evidence>
<feature type="domain" description="Sushi" evidence="9">
    <location>
        <begin position="955"/>
        <end position="1015"/>
    </location>
</feature>
<evidence type="ECO:0000256" key="7">
    <source>
        <dbReference type="SAM" id="Phobius"/>
    </source>
</evidence>
<evidence type="ECO:0000256" key="6">
    <source>
        <dbReference type="PROSITE-ProRule" id="PRU00302"/>
    </source>
</evidence>
<dbReference type="PROSITE" id="PS50923">
    <property type="entry name" value="SUSHI"/>
    <property type="match status" value="2"/>
</dbReference>
<dbReference type="Pfam" id="PF00084">
    <property type="entry name" value="Sushi"/>
    <property type="match status" value="2"/>
</dbReference>
<dbReference type="InterPro" id="IPR003886">
    <property type="entry name" value="NIDO_dom"/>
</dbReference>
<proteinExistence type="predicted"/>
<evidence type="ECO:0000313" key="12">
    <source>
        <dbReference type="EMBL" id="GAU97170.1"/>
    </source>
</evidence>
<evidence type="ECO:0000256" key="4">
    <source>
        <dbReference type="ARBA" id="ARBA00023136"/>
    </source>
</evidence>
<name>A0A1D1V8E0_RAMVA</name>
<dbReference type="InterPro" id="IPR013783">
    <property type="entry name" value="Ig-like_fold"/>
</dbReference>
<feature type="disulfide bond" evidence="6">
    <location>
        <begin position="895"/>
        <end position="938"/>
    </location>
</feature>
<dbReference type="PROSITE" id="PS51233">
    <property type="entry name" value="VWFD"/>
    <property type="match status" value="1"/>
</dbReference>
<comment type="caution">
    <text evidence="6">Lacks conserved residue(s) required for the propagation of feature annotation.</text>
</comment>
<dbReference type="CDD" id="cd00033">
    <property type="entry name" value="CCP"/>
    <property type="match status" value="2"/>
</dbReference>
<dbReference type="GO" id="GO:0016020">
    <property type="term" value="C:membrane"/>
    <property type="evidence" value="ECO:0007669"/>
    <property type="project" value="UniProtKB-SubCell"/>
</dbReference>
<keyword evidence="4 7" id="KW-0472">Membrane</keyword>
<evidence type="ECO:0000259" key="11">
    <source>
        <dbReference type="PROSITE" id="PS51233"/>
    </source>
</evidence>
<organism evidence="12 13">
    <name type="scientific">Ramazzottius varieornatus</name>
    <name type="common">Water bear</name>
    <name type="synonym">Tardigrade</name>
    <dbReference type="NCBI Taxonomy" id="947166"/>
    <lineage>
        <taxon>Eukaryota</taxon>
        <taxon>Metazoa</taxon>
        <taxon>Ecdysozoa</taxon>
        <taxon>Tardigrada</taxon>
        <taxon>Eutardigrada</taxon>
        <taxon>Parachela</taxon>
        <taxon>Hypsibioidea</taxon>
        <taxon>Ramazzottiidae</taxon>
        <taxon>Ramazzottius</taxon>
    </lineage>
</organism>
<dbReference type="InterPro" id="IPR005533">
    <property type="entry name" value="AMOP_dom"/>
</dbReference>
<dbReference type="GO" id="GO:0007160">
    <property type="term" value="P:cell-matrix adhesion"/>
    <property type="evidence" value="ECO:0007669"/>
    <property type="project" value="InterPro"/>
</dbReference>
<dbReference type="InterPro" id="IPR056619">
    <property type="entry name" value="C8-3_MUC4"/>
</dbReference>
<dbReference type="InterPro" id="IPR001846">
    <property type="entry name" value="VWF_type-D"/>
</dbReference>
<evidence type="ECO:0000256" key="5">
    <source>
        <dbReference type="ARBA" id="ARBA00023157"/>
    </source>
</evidence>
<evidence type="ECO:0000259" key="10">
    <source>
        <dbReference type="PROSITE" id="PS51220"/>
    </source>
</evidence>
<evidence type="ECO:0000259" key="9">
    <source>
        <dbReference type="PROSITE" id="PS50923"/>
    </source>
</evidence>
<dbReference type="AlphaFoldDB" id="A0A1D1V8E0"/>
<feature type="domain" description="AMOP" evidence="8">
    <location>
        <begin position="451"/>
        <end position="614"/>
    </location>
</feature>
<dbReference type="InterPro" id="IPR051495">
    <property type="entry name" value="Epithelial_Barrier/Signaling"/>
</dbReference>
<dbReference type="Proteomes" id="UP000186922">
    <property type="component" value="Unassembled WGS sequence"/>
</dbReference>
<protein>
    <recommendedName>
        <fullName evidence="14">Sushi domain-containing protein</fullName>
    </recommendedName>
</protein>
<dbReference type="Pfam" id="PF06119">
    <property type="entry name" value="NIDO"/>
    <property type="match status" value="1"/>
</dbReference>
<keyword evidence="6" id="KW-0768">Sushi</keyword>
<dbReference type="PROSITE" id="PS51220">
    <property type="entry name" value="NIDO"/>
    <property type="match status" value="1"/>
</dbReference>
<comment type="subcellular location">
    <subcellularLocation>
        <location evidence="1">Membrane</location>
    </subcellularLocation>
</comment>
<dbReference type="SMART" id="SM00032">
    <property type="entry name" value="CCP"/>
    <property type="match status" value="2"/>
</dbReference>
<comment type="caution">
    <text evidence="12">The sequence shown here is derived from an EMBL/GenBank/DDBJ whole genome shotgun (WGS) entry which is preliminary data.</text>
</comment>
<dbReference type="Gene3D" id="2.10.70.10">
    <property type="entry name" value="Complement Module, domain 1"/>
    <property type="match status" value="2"/>
</dbReference>
<dbReference type="Gene3D" id="2.60.40.10">
    <property type="entry name" value="Immunoglobulins"/>
    <property type="match status" value="1"/>
</dbReference>
<dbReference type="SUPFAM" id="SSF81296">
    <property type="entry name" value="E set domains"/>
    <property type="match status" value="1"/>
</dbReference>
<feature type="transmembrane region" description="Helical" evidence="7">
    <location>
        <begin position="1018"/>
        <end position="1036"/>
    </location>
</feature>
<keyword evidence="3 7" id="KW-1133">Transmembrane helix</keyword>
<keyword evidence="2 7" id="KW-0812">Transmembrane</keyword>
<dbReference type="Pfam" id="PF03782">
    <property type="entry name" value="AMOP"/>
    <property type="match status" value="1"/>
</dbReference>